<dbReference type="Gene3D" id="3.40.50.1820">
    <property type="entry name" value="alpha/beta hydrolase"/>
    <property type="match status" value="1"/>
</dbReference>
<dbReference type="Pfam" id="PF02230">
    <property type="entry name" value="Abhydrolase_2"/>
    <property type="match status" value="1"/>
</dbReference>
<feature type="domain" description="Phospholipase/carboxylesterase/thioesterase" evidence="1">
    <location>
        <begin position="83"/>
        <end position="164"/>
    </location>
</feature>
<dbReference type="KEGG" id="cma:Cmaq_0891"/>
<dbReference type="GO" id="GO:0016787">
    <property type="term" value="F:hydrolase activity"/>
    <property type="evidence" value="ECO:0007669"/>
    <property type="project" value="InterPro"/>
</dbReference>
<dbReference type="SUPFAM" id="SSF53474">
    <property type="entry name" value="alpha/beta-Hydrolases"/>
    <property type="match status" value="1"/>
</dbReference>
<dbReference type="eggNOG" id="arCOG01648">
    <property type="taxonomic scope" value="Archaea"/>
</dbReference>
<dbReference type="InterPro" id="IPR029058">
    <property type="entry name" value="AB_hydrolase_fold"/>
</dbReference>
<sequence length="201" mass="21698">MAQVIAENYVNVGNYRVRYLENGDGEVVLIIVPPPNASANRFMNVIKGAAAAGFKVIHVDLSSAPASMSKANKVAALSYIINALNGKRIILAGVGQGGGIALDYVTQTRQNTISGIVLVSTPRVINRIDELPKLNIPMLLIYSINDPNAPVEEANAVKSVIKNSRLMLINSDWLSELDKVTQFMVSWMLELTKSDTTSKGS</sequence>
<dbReference type="EMBL" id="CP000852">
    <property type="protein sequence ID" value="ABW01725.1"/>
    <property type="molecule type" value="Genomic_DNA"/>
</dbReference>
<dbReference type="Proteomes" id="UP000001137">
    <property type="component" value="Chromosome"/>
</dbReference>
<evidence type="ECO:0000313" key="2">
    <source>
        <dbReference type="EMBL" id="ABW01725.1"/>
    </source>
</evidence>
<gene>
    <name evidence="2" type="ordered locus">Cmaq_0891</name>
</gene>
<dbReference type="AlphaFoldDB" id="A8MD69"/>
<accession>A8MD69</accession>
<evidence type="ECO:0000259" key="1">
    <source>
        <dbReference type="Pfam" id="PF02230"/>
    </source>
</evidence>
<organism evidence="2 3">
    <name type="scientific">Caldivirga maquilingensis (strain ATCC 700844 / DSM 13496 / JCM 10307 / IC-167)</name>
    <dbReference type="NCBI Taxonomy" id="397948"/>
    <lineage>
        <taxon>Archaea</taxon>
        <taxon>Thermoproteota</taxon>
        <taxon>Thermoprotei</taxon>
        <taxon>Thermoproteales</taxon>
        <taxon>Thermoproteaceae</taxon>
        <taxon>Caldivirga</taxon>
    </lineage>
</organism>
<dbReference type="STRING" id="397948.Cmaq_0891"/>
<keyword evidence="3" id="KW-1185">Reference proteome</keyword>
<evidence type="ECO:0000313" key="3">
    <source>
        <dbReference type="Proteomes" id="UP000001137"/>
    </source>
</evidence>
<name>A8MD69_CALMQ</name>
<proteinExistence type="predicted"/>
<reference evidence="2 3" key="1">
    <citation type="submission" date="2007-10" db="EMBL/GenBank/DDBJ databases">
        <title>Complete sequence of Caldivirga maquilingensis IC-167.</title>
        <authorList>
            <consortium name="US DOE Joint Genome Institute"/>
            <person name="Copeland A."/>
            <person name="Lucas S."/>
            <person name="Lapidus A."/>
            <person name="Barry K."/>
            <person name="Glavina del Rio T."/>
            <person name="Dalin E."/>
            <person name="Tice H."/>
            <person name="Pitluck S."/>
            <person name="Saunders E."/>
            <person name="Brettin T."/>
            <person name="Bruce D."/>
            <person name="Detter J.C."/>
            <person name="Han C."/>
            <person name="Schmutz J."/>
            <person name="Larimer F."/>
            <person name="Land M."/>
            <person name="Hauser L."/>
            <person name="Kyrpides N."/>
            <person name="Ivanova N."/>
            <person name="Biddle J.F."/>
            <person name="Zhang Z."/>
            <person name="Fitz-Gibbon S.T."/>
            <person name="Lowe T.M."/>
            <person name="Saltikov C."/>
            <person name="House C.H."/>
            <person name="Richardson P."/>
        </authorList>
    </citation>
    <scope>NUCLEOTIDE SEQUENCE [LARGE SCALE GENOMIC DNA]</scope>
    <source>
        <strain evidence="3">ATCC 700844 / DSM 13496 / JCM 10307 / IC-167</strain>
    </source>
</reference>
<protein>
    <recommendedName>
        <fullName evidence="1">Phospholipase/carboxylesterase/thioesterase domain-containing protein</fullName>
    </recommendedName>
</protein>
<dbReference type="InterPro" id="IPR003140">
    <property type="entry name" value="PLipase/COase/thioEstase"/>
</dbReference>
<dbReference type="HOGENOM" id="CLU_1357853_0_0_2"/>